<protein>
    <recommendedName>
        <fullName evidence="4">DUF697 domain-containing protein</fullName>
    </recommendedName>
</protein>
<sequence length="345" mass="38592">MGVTTILTLRALIKQKGNIDVEHVTSRKALFSDVLLSIGLTNKELGEVMNDERNLVYADKKTNSQKSDRDLWKWIDKFKDDYQPDDDKVVITIKSTGEKRVLDKRDLKEAYERSKEAVHEARINAGVEVASTIVKSGAGLALQQIVGLIVVETLDVFMDEIKNFKIITENGLVKDLKGKKERIHSRLNERFEERQIWARARELGIEAGVSGALSVLPQIIISLFVKMPAFIYTIIRESTLSVVRSVRVLCSNEEGKLDNLKVIMFGTASAIAGVYVQRVITTAISGVPLLNRFNSQISSVLSGMIVMAIPLVAIYIFDQNKQKLMLRLKGTSHDVLENPQPLKEG</sequence>
<keyword evidence="1" id="KW-0472">Membrane</keyword>
<keyword evidence="1" id="KW-1133">Transmembrane helix</keyword>
<dbReference type="AlphaFoldDB" id="A0ABD6VJH7"/>
<gene>
    <name evidence="2" type="ORF">BV926_22845</name>
</gene>
<dbReference type="Proteomes" id="UP000237274">
    <property type="component" value="Unassembled WGS sequence"/>
</dbReference>
<organism evidence="2 3">
    <name type="scientific">Pectobacterium odoriferum</name>
    <dbReference type="NCBI Taxonomy" id="78398"/>
    <lineage>
        <taxon>Bacteria</taxon>
        <taxon>Pseudomonadati</taxon>
        <taxon>Pseudomonadota</taxon>
        <taxon>Gammaproteobacteria</taxon>
        <taxon>Enterobacterales</taxon>
        <taxon>Pectobacteriaceae</taxon>
        <taxon>Pectobacterium</taxon>
    </lineage>
</organism>
<dbReference type="EMBL" id="MTAO01000039">
    <property type="protein sequence ID" value="POE21713.1"/>
    <property type="molecule type" value="Genomic_DNA"/>
</dbReference>
<evidence type="ECO:0008006" key="4">
    <source>
        <dbReference type="Google" id="ProtNLM"/>
    </source>
</evidence>
<comment type="caution">
    <text evidence="2">The sequence shown here is derived from an EMBL/GenBank/DDBJ whole genome shotgun (WGS) entry which is preliminary data.</text>
</comment>
<name>A0ABD6VJH7_9GAMM</name>
<accession>A0ABD6VJH7</accession>
<reference evidence="2 3" key="1">
    <citation type="submission" date="2017-01" db="EMBL/GenBank/DDBJ databases">
        <title>Comparative Genomics of 38 Pectobacterium strains comprising three species revealed the characteristics of Pectobacterium carotovorum.</title>
        <authorList>
            <person name="Xie H."/>
            <person name="Ma Y."/>
            <person name="Li X."/>
        </authorList>
    </citation>
    <scope>NUCLEOTIDE SEQUENCE [LARGE SCALE GENOMIC DNA]</scope>
    <source>
        <strain evidence="2 3">Q142</strain>
    </source>
</reference>
<evidence type="ECO:0000313" key="3">
    <source>
        <dbReference type="Proteomes" id="UP000237274"/>
    </source>
</evidence>
<proteinExistence type="predicted"/>
<feature type="transmembrane region" description="Helical" evidence="1">
    <location>
        <begin position="300"/>
        <end position="317"/>
    </location>
</feature>
<keyword evidence="1" id="KW-0812">Transmembrane</keyword>
<evidence type="ECO:0000256" key="1">
    <source>
        <dbReference type="SAM" id="Phobius"/>
    </source>
</evidence>
<evidence type="ECO:0000313" key="2">
    <source>
        <dbReference type="EMBL" id="POE21713.1"/>
    </source>
</evidence>